<dbReference type="EMBL" id="CP097160">
    <property type="protein sequence ID" value="UQN15457.1"/>
    <property type="molecule type" value="Genomic_DNA"/>
</dbReference>
<feature type="signal peptide" evidence="1">
    <location>
        <begin position="1"/>
        <end position="26"/>
    </location>
</feature>
<keyword evidence="1" id="KW-0732">Signal</keyword>
<proteinExistence type="predicted"/>
<name>A0ABY4N1X6_9MICO</name>
<sequence>MSRSRWWQTVAAALAVGMLAGCGAGGVPGPNPAPGPSDGATTQLTELDPASKSYLWQQDVVAARSEFDALVANNDLPLLFTDEDGWEAWWSDLPEDLRDESLQTPNPEFASEVLVIANFGSCPPQSLTFATDGAGQIAYDLVTSESSGDDQMNCAWSPQAVYAYEFSLDDLGVDSVDDVTVSPQ</sequence>
<accession>A0ABY4N1X6</accession>
<organism evidence="2">
    <name type="scientific">Gulosibacter sediminis</name>
    <dbReference type="NCBI Taxonomy" id="1729695"/>
    <lineage>
        <taxon>Bacteria</taxon>
        <taxon>Bacillati</taxon>
        <taxon>Actinomycetota</taxon>
        <taxon>Actinomycetes</taxon>
        <taxon>Micrococcales</taxon>
        <taxon>Microbacteriaceae</taxon>
        <taxon>Gulosibacter</taxon>
    </lineage>
</organism>
<evidence type="ECO:0008006" key="3">
    <source>
        <dbReference type="Google" id="ProtNLM"/>
    </source>
</evidence>
<evidence type="ECO:0000313" key="2">
    <source>
        <dbReference type="EMBL" id="UQN15457.1"/>
    </source>
</evidence>
<evidence type="ECO:0000256" key="1">
    <source>
        <dbReference type="SAM" id="SignalP"/>
    </source>
</evidence>
<dbReference type="PROSITE" id="PS51257">
    <property type="entry name" value="PROKAR_LIPOPROTEIN"/>
    <property type="match status" value="1"/>
</dbReference>
<reference evidence="2" key="1">
    <citation type="submission" date="2022-05" db="EMBL/GenBank/DDBJ databases">
        <title>Complete genome sequence of toluene-degrading Gulosibacter sediminis strain ACHW.36C.</title>
        <authorList>
            <person name="Wai A.C."/>
            <person name="Lai G.K."/>
            <person name="Griffin S.D."/>
            <person name="Leung F.C."/>
        </authorList>
    </citation>
    <scope>NUCLEOTIDE SEQUENCE [LARGE SCALE GENOMIC DNA]</scope>
    <source>
        <strain evidence="2">ACHW.36C</strain>
    </source>
</reference>
<gene>
    <name evidence="2" type="ORF">M3M28_03030</name>
</gene>
<protein>
    <recommendedName>
        <fullName evidence="3">Lipoprotein</fullName>
    </recommendedName>
</protein>
<feature type="chain" id="PRO_5046210753" description="Lipoprotein" evidence="1">
    <location>
        <begin position="27"/>
        <end position="184"/>
    </location>
</feature>